<keyword evidence="5 10" id="KW-0808">Transferase</keyword>
<comment type="subunit">
    <text evidence="4 10">Homodimer.</text>
</comment>
<dbReference type="InterPro" id="IPR004839">
    <property type="entry name" value="Aminotransferase_I/II_large"/>
</dbReference>
<dbReference type="PANTHER" id="PTHR13693">
    <property type="entry name" value="CLASS II AMINOTRANSFERASE/8-AMINO-7-OXONONANOATE SYNTHASE"/>
    <property type="match status" value="1"/>
</dbReference>
<comment type="function">
    <text evidence="10">Catalyzes the decarboxylative condensation of pimeloyl-[acyl-carrier protein] and L-alanine to produce 8-amino-7-oxononanoate (AON), [acyl-carrier protein], and carbon dioxide.</text>
</comment>
<dbReference type="RefSeq" id="WP_307903742.1">
    <property type="nucleotide sequence ID" value="NZ_AP027059.1"/>
</dbReference>
<dbReference type="PROSITE" id="PS00599">
    <property type="entry name" value="AA_TRANSFER_CLASS_2"/>
    <property type="match status" value="1"/>
</dbReference>
<evidence type="ECO:0000256" key="3">
    <source>
        <dbReference type="ARBA" id="ARBA00010008"/>
    </source>
</evidence>
<evidence type="ECO:0000256" key="6">
    <source>
        <dbReference type="ARBA" id="ARBA00022756"/>
    </source>
</evidence>
<dbReference type="GO" id="GO:0008710">
    <property type="term" value="F:8-amino-7-oxononanoate synthase activity"/>
    <property type="evidence" value="ECO:0007669"/>
    <property type="project" value="UniProtKB-UniRule"/>
</dbReference>
<keyword evidence="6" id="KW-0093">Biotin biosynthesis</keyword>
<dbReference type="SUPFAM" id="SSF53383">
    <property type="entry name" value="PLP-dependent transferases"/>
    <property type="match status" value="1"/>
</dbReference>
<dbReference type="GO" id="GO:0009102">
    <property type="term" value="P:biotin biosynthetic process"/>
    <property type="evidence" value="ECO:0007669"/>
    <property type="project" value="UniProtKB-UniRule"/>
</dbReference>
<dbReference type="InterPro" id="IPR015422">
    <property type="entry name" value="PyrdxlP-dep_Trfase_small"/>
</dbReference>
<evidence type="ECO:0000256" key="4">
    <source>
        <dbReference type="ARBA" id="ARBA00011738"/>
    </source>
</evidence>
<dbReference type="FunFam" id="3.40.640.10:FF:000006">
    <property type="entry name" value="5-aminolevulinate synthase, mitochondrial"/>
    <property type="match status" value="1"/>
</dbReference>
<dbReference type="NCBIfam" id="TIGR00858">
    <property type="entry name" value="bioF"/>
    <property type="match status" value="1"/>
</dbReference>
<keyword evidence="7 9" id="KW-0663">Pyridoxal phosphate</keyword>
<dbReference type="PANTHER" id="PTHR13693:SF100">
    <property type="entry name" value="8-AMINO-7-OXONONANOATE SYNTHASE"/>
    <property type="match status" value="1"/>
</dbReference>
<dbReference type="Gene3D" id="3.40.640.10">
    <property type="entry name" value="Type I PLP-dependent aspartate aminotransferase-like (Major domain)"/>
    <property type="match status" value="1"/>
</dbReference>
<reference evidence="12 13" key="1">
    <citation type="submission" date="2022-11" db="EMBL/GenBank/DDBJ databases">
        <title>Haliovirga abyssi gen. nov., sp. nov., a mesophilic fermentative bacterium isolated from the Iheya North hydrothermal field and the proposal of Haliovirgaceae fam. nov.</title>
        <authorList>
            <person name="Miyazaki U."/>
            <person name="Tame A."/>
            <person name="Miyazaki J."/>
            <person name="Takai K."/>
            <person name="Sawayama S."/>
            <person name="Kitajima M."/>
            <person name="Okamoto A."/>
            <person name="Nakagawa S."/>
        </authorList>
    </citation>
    <scope>NUCLEOTIDE SEQUENCE [LARGE SCALE GENOMIC DNA]</scope>
    <source>
        <strain evidence="12 13">IC12</strain>
    </source>
</reference>
<comment type="cofactor">
    <cofactor evidence="1 9 10">
        <name>pyridoxal 5'-phosphate</name>
        <dbReference type="ChEBI" id="CHEBI:597326"/>
    </cofactor>
</comment>
<evidence type="ECO:0000256" key="2">
    <source>
        <dbReference type="ARBA" id="ARBA00004746"/>
    </source>
</evidence>
<comment type="pathway">
    <text evidence="2 10">Cofactor biosynthesis; biotin biosynthesis.</text>
</comment>
<evidence type="ECO:0000313" key="12">
    <source>
        <dbReference type="EMBL" id="BDU50893.1"/>
    </source>
</evidence>
<comment type="similarity">
    <text evidence="3 10">Belongs to the class-II pyridoxal-phosphate-dependent aminotransferase family. BioF subfamily.</text>
</comment>
<sequence length="383" mass="43184">MDFFKEELRKIKDLNLFREIKKISNSNGKYIYINGKKYIDFSSNNYLGLKDDERVKDAAIEAIKKYGVGSGASRLVTGTNELYNRLENEISNFKNTEATLLFNSGYDANLGSISTIMDKNDVIFSDKLNHASIIDGIFLSKSKLIRYKHNDINDLEDKLIKNRKNYKKALVITDSIFSMDGDKANLQDIAKLKEKYDFLFMIDEAHGTGIFGKNGIGLAEEQNVLGKVDITMGTLGKSFGTQGAYITGKKDIIEYLVNRCRSFIFTTAIAPSAIGAALKSLEIIKKEAKRREKILRNSDYLRKELLKLGLDTQNSSSQIIPIIIGEEKKALEISQKLFEENLFVSAIRKPTVPSGTARLRISINYNIDKDDIDKLISILKNIL</sequence>
<organism evidence="12 13">
    <name type="scientific">Haliovirga abyssi</name>
    <dbReference type="NCBI Taxonomy" id="2996794"/>
    <lineage>
        <taxon>Bacteria</taxon>
        <taxon>Fusobacteriati</taxon>
        <taxon>Fusobacteriota</taxon>
        <taxon>Fusobacteriia</taxon>
        <taxon>Fusobacteriales</taxon>
        <taxon>Haliovirgaceae</taxon>
        <taxon>Haliovirga</taxon>
    </lineage>
</organism>
<dbReference type="KEGG" id="haby:HLVA_14620"/>
<protein>
    <recommendedName>
        <fullName evidence="10">8-amino-7-ketopelargonate synthase</fullName>
        <ecNumber evidence="10">2.3.1.47</ecNumber>
    </recommendedName>
</protein>
<dbReference type="InterPro" id="IPR050087">
    <property type="entry name" value="AON_synthase_class-II"/>
</dbReference>
<dbReference type="InterPro" id="IPR001917">
    <property type="entry name" value="Aminotrans_II_pyridoxalP_BS"/>
</dbReference>
<proteinExistence type="inferred from homology"/>
<feature type="domain" description="Aminotransferase class I/classII large" evidence="11">
    <location>
        <begin position="37"/>
        <end position="377"/>
    </location>
</feature>
<dbReference type="CDD" id="cd06454">
    <property type="entry name" value="KBL_like"/>
    <property type="match status" value="1"/>
</dbReference>
<accession>A0AAU9DQV6</accession>
<evidence type="ECO:0000256" key="9">
    <source>
        <dbReference type="PIRSR" id="PIRSR604723-51"/>
    </source>
</evidence>
<dbReference type="InterPro" id="IPR015421">
    <property type="entry name" value="PyrdxlP-dep_Trfase_major"/>
</dbReference>
<dbReference type="EMBL" id="AP027059">
    <property type="protein sequence ID" value="BDU50893.1"/>
    <property type="molecule type" value="Genomic_DNA"/>
</dbReference>
<dbReference type="InterPro" id="IPR015424">
    <property type="entry name" value="PyrdxlP-dep_Trfase"/>
</dbReference>
<comment type="catalytic activity">
    <reaction evidence="8 10">
        <text>6-carboxyhexanoyl-[ACP] + L-alanine + H(+) = (8S)-8-amino-7-oxononanoate + holo-[ACP] + CO2</text>
        <dbReference type="Rhea" id="RHEA:42288"/>
        <dbReference type="Rhea" id="RHEA-COMP:9685"/>
        <dbReference type="Rhea" id="RHEA-COMP:9955"/>
        <dbReference type="ChEBI" id="CHEBI:15378"/>
        <dbReference type="ChEBI" id="CHEBI:16526"/>
        <dbReference type="ChEBI" id="CHEBI:57972"/>
        <dbReference type="ChEBI" id="CHEBI:64479"/>
        <dbReference type="ChEBI" id="CHEBI:78846"/>
        <dbReference type="ChEBI" id="CHEBI:149468"/>
        <dbReference type="EC" id="2.3.1.47"/>
    </reaction>
</comment>
<evidence type="ECO:0000256" key="10">
    <source>
        <dbReference type="RuleBase" id="RU003693"/>
    </source>
</evidence>
<keyword evidence="13" id="KW-1185">Reference proteome</keyword>
<evidence type="ECO:0000313" key="13">
    <source>
        <dbReference type="Proteomes" id="UP001321582"/>
    </source>
</evidence>
<dbReference type="GO" id="GO:0030170">
    <property type="term" value="F:pyridoxal phosphate binding"/>
    <property type="evidence" value="ECO:0007669"/>
    <property type="project" value="InterPro"/>
</dbReference>
<dbReference type="AlphaFoldDB" id="A0AAU9DQV6"/>
<evidence type="ECO:0000256" key="1">
    <source>
        <dbReference type="ARBA" id="ARBA00001933"/>
    </source>
</evidence>
<dbReference type="EC" id="2.3.1.47" evidence="10"/>
<evidence type="ECO:0000256" key="7">
    <source>
        <dbReference type="ARBA" id="ARBA00022898"/>
    </source>
</evidence>
<feature type="modified residue" description="N6-(pyridoxal phosphate)lysine" evidence="9">
    <location>
        <position position="237"/>
    </location>
</feature>
<dbReference type="Proteomes" id="UP001321582">
    <property type="component" value="Chromosome"/>
</dbReference>
<dbReference type="Gene3D" id="3.90.1150.10">
    <property type="entry name" value="Aspartate Aminotransferase, domain 1"/>
    <property type="match status" value="1"/>
</dbReference>
<evidence type="ECO:0000259" key="11">
    <source>
        <dbReference type="Pfam" id="PF00155"/>
    </source>
</evidence>
<gene>
    <name evidence="12" type="primary">bioF</name>
    <name evidence="12" type="ORF">HLVA_14620</name>
</gene>
<name>A0AAU9DQV6_9FUSO</name>
<evidence type="ECO:0000256" key="5">
    <source>
        <dbReference type="ARBA" id="ARBA00022679"/>
    </source>
</evidence>
<evidence type="ECO:0000256" key="8">
    <source>
        <dbReference type="ARBA" id="ARBA00047715"/>
    </source>
</evidence>
<dbReference type="Pfam" id="PF00155">
    <property type="entry name" value="Aminotran_1_2"/>
    <property type="match status" value="1"/>
</dbReference>
<dbReference type="InterPro" id="IPR004723">
    <property type="entry name" value="AONS_Archaea/Proteobacteria"/>
</dbReference>